<protein>
    <recommendedName>
        <fullName evidence="8">HCLS1-associated protein X-1</fullName>
    </recommendedName>
</protein>
<dbReference type="GO" id="GO:0030833">
    <property type="term" value="P:regulation of actin filament polymerization"/>
    <property type="evidence" value="ECO:0007669"/>
    <property type="project" value="TreeGrafter"/>
</dbReference>
<accession>A0A7M6UVA1</accession>
<dbReference type="EnsemblMetazoa" id="XM_032596291">
    <property type="protein sequence ID" value="XP_032452182"/>
    <property type="gene ID" value="LOC100119650"/>
</dbReference>
<dbReference type="GO" id="GO:0016529">
    <property type="term" value="C:sarcoplasmic reticulum"/>
    <property type="evidence" value="ECO:0007669"/>
    <property type="project" value="TreeGrafter"/>
</dbReference>
<evidence type="ECO:0008006" key="8">
    <source>
        <dbReference type="Google" id="ProtNLM"/>
    </source>
</evidence>
<proteinExistence type="inferred from homology"/>
<comment type="similarity">
    <text evidence="2">Belongs to the MLF family.</text>
</comment>
<dbReference type="EnsemblMetazoa" id="XM_032596290">
    <property type="protein sequence ID" value="XP_032452181"/>
    <property type="gene ID" value="LOC100119650"/>
</dbReference>
<gene>
    <name evidence="6" type="primary">100119650</name>
</gene>
<feature type="region of interest" description="Disordered" evidence="5">
    <location>
        <begin position="289"/>
        <end position="317"/>
    </location>
</feature>
<dbReference type="EnsemblMetazoa" id="NM_001168548">
    <property type="protein sequence ID" value="NP_001162020"/>
    <property type="gene ID" value="LOC100119650"/>
</dbReference>
<evidence type="ECO:0000256" key="2">
    <source>
        <dbReference type="ARBA" id="ARBA00008332"/>
    </source>
</evidence>
<name>A0A7M6UVA1_NASVI</name>
<evidence type="ECO:0000256" key="5">
    <source>
        <dbReference type="SAM" id="MobiDB-lite"/>
    </source>
</evidence>
<keyword evidence="4" id="KW-0597">Phosphoprotein</keyword>
<evidence type="ECO:0000256" key="4">
    <source>
        <dbReference type="ARBA" id="ARBA00022553"/>
    </source>
</evidence>
<dbReference type="KEGG" id="nvi:100119650"/>
<dbReference type="InterPro" id="IPR019376">
    <property type="entry name" value="Myeloid_leukemia_factor"/>
</dbReference>
<dbReference type="PANTHER" id="PTHR14938">
    <property type="entry name" value="HCLS1-ASSOCIATED PROTEIN X-1"/>
    <property type="match status" value="1"/>
</dbReference>
<feature type="compositionally biased region" description="Basic and acidic residues" evidence="5">
    <location>
        <begin position="289"/>
        <end position="302"/>
    </location>
</feature>
<keyword evidence="7" id="KW-1185">Reference proteome</keyword>
<keyword evidence="3" id="KW-0963">Cytoplasm</keyword>
<dbReference type="GO" id="GO:0005739">
    <property type="term" value="C:mitochondrion"/>
    <property type="evidence" value="ECO:0007669"/>
    <property type="project" value="TreeGrafter"/>
</dbReference>
<dbReference type="InParanoid" id="A0A7M6UVA1"/>
<dbReference type="GO" id="GO:0016324">
    <property type="term" value="C:apical plasma membrane"/>
    <property type="evidence" value="ECO:0007669"/>
    <property type="project" value="TreeGrafter"/>
</dbReference>
<evidence type="ECO:0000313" key="7">
    <source>
        <dbReference type="Proteomes" id="UP000002358"/>
    </source>
</evidence>
<dbReference type="GO" id="GO:0030136">
    <property type="term" value="C:clathrin-coated vesicle"/>
    <property type="evidence" value="ECO:0007669"/>
    <property type="project" value="TreeGrafter"/>
</dbReference>
<dbReference type="AlphaFoldDB" id="A0A7M6UVA1"/>
<dbReference type="OrthoDB" id="5562606at2759"/>
<evidence type="ECO:0000256" key="3">
    <source>
        <dbReference type="ARBA" id="ARBA00022490"/>
    </source>
</evidence>
<dbReference type="GO" id="GO:0015629">
    <property type="term" value="C:actin cytoskeleton"/>
    <property type="evidence" value="ECO:0007669"/>
    <property type="project" value="TreeGrafter"/>
</dbReference>
<dbReference type="EnsemblMetazoa" id="XM_016981500">
    <property type="protein sequence ID" value="XP_016836989"/>
    <property type="gene ID" value="LOC100119650"/>
</dbReference>
<evidence type="ECO:0000313" key="6">
    <source>
        <dbReference type="EnsemblMetazoa" id="NP_001162020"/>
    </source>
</evidence>
<organism evidence="6 7">
    <name type="scientific">Nasonia vitripennis</name>
    <name type="common">Parasitic wasp</name>
    <dbReference type="NCBI Taxonomy" id="7425"/>
    <lineage>
        <taxon>Eukaryota</taxon>
        <taxon>Metazoa</taxon>
        <taxon>Ecdysozoa</taxon>
        <taxon>Arthropoda</taxon>
        <taxon>Hexapoda</taxon>
        <taxon>Insecta</taxon>
        <taxon>Pterygota</taxon>
        <taxon>Neoptera</taxon>
        <taxon>Endopterygota</taxon>
        <taxon>Hymenoptera</taxon>
        <taxon>Apocrita</taxon>
        <taxon>Proctotrupomorpha</taxon>
        <taxon>Chalcidoidea</taxon>
        <taxon>Pteromalidae</taxon>
        <taxon>Pteromalinae</taxon>
        <taxon>Nasonia</taxon>
    </lineage>
</organism>
<dbReference type="OMA" id="ENIMMNF"/>
<dbReference type="Pfam" id="PF10248">
    <property type="entry name" value="Mlf1IP"/>
    <property type="match status" value="1"/>
</dbReference>
<comment type="subcellular location">
    <subcellularLocation>
        <location evidence="1">Cytoplasm</location>
    </subcellularLocation>
</comment>
<dbReference type="InterPro" id="IPR017248">
    <property type="entry name" value="HAX-1"/>
</dbReference>
<reference evidence="6" key="1">
    <citation type="submission" date="2021-01" db="UniProtKB">
        <authorList>
            <consortium name="EnsemblMetazoa"/>
        </authorList>
    </citation>
    <scope>IDENTIFICATION</scope>
</reference>
<dbReference type="GO" id="GO:0043066">
    <property type="term" value="P:negative regulation of apoptotic process"/>
    <property type="evidence" value="ECO:0007669"/>
    <property type="project" value="InterPro"/>
</dbReference>
<dbReference type="Proteomes" id="UP000002358">
    <property type="component" value="Chromosome 2"/>
</dbReference>
<evidence type="ECO:0000256" key="1">
    <source>
        <dbReference type="ARBA" id="ARBA00004496"/>
    </source>
</evidence>
<dbReference type="PANTHER" id="PTHR14938:SF2">
    <property type="entry name" value="HCLS1-ASSOCIATED PROTEIN X-1"/>
    <property type="match status" value="1"/>
</dbReference>
<sequence>MPFFEFFRNLFGKGPAQEPPQHRFEEDQRYRDGFRNPIWQTDDDEDDISDFSNRHPANRFQFRIFSDPFEMTRFFETQMDDMMRNFFGFGNGFGNDTNIFLPFGNENALPMPGENPVGKGPRDEVLKAEVPDSKLGLDDFISGLPFSNRKFGGKGPVDEVLKPSYEMPDSNSKKLDSDIDGKIKSDELAKIWKGPSTSQDVESFTTTPQFSIRSFGSSVSTQIVRRPDGSMEERRTVRDSDGNEEIKITRQIGDKMHTIITKRAKDGSEVKSEDIVNMDENELRGFDEKWTRIRTPPEDNRSDGFPWHKFFGPNPKL</sequence>